<accession>A0A0K2T1P7</accession>
<protein>
    <submittedName>
        <fullName evidence="2">Uncharacterized protein</fullName>
    </submittedName>
</protein>
<feature type="transmembrane region" description="Helical" evidence="1">
    <location>
        <begin position="31"/>
        <end position="48"/>
    </location>
</feature>
<sequence length="55" mass="6367">DAGACGIPESVSLNPWGSIEPRLRTTVLDDPLSFFYIYFTLIYIDIYLRKWMIPV</sequence>
<evidence type="ECO:0000256" key="1">
    <source>
        <dbReference type="SAM" id="Phobius"/>
    </source>
</evidence>
<keyword evidence="1" id="KW-0812">Transmembrane</keyword>
<dbReference type="AlphaFoldDB" id="A0A0K2T1P7"/>
<proteinExistence type="predicted"/>
<evidence type="ECO:0000313" key="2">
    <source>
        <dbReference type="EMBL" id="CDW19386.1"/>
    </source>
</evidence>
<keyword evidence="1" id="KW-1133">Transmembrane helix</keyword>
<organism evidence="2">
    <name type="scientific">Lepeophtheirus salmonis</name>
    <name type="common">Salmon louse</name>
    <name type="synonym">Caligus salmonis</name>
    <dbReference type="NCBI Taxonomy" id="72036"/>
    <lineage>
        <taxon>Eukaryota</taxon>
        <taxon>Metazoa</taxon>
        <taxon>Ecdysozoa</taxon>
        <taxon>Arthropoda</taxon>
        <taxon>Crustacea</taxon>
        <taxon>Multicrustacea</taxon>
        <taxon>Hexanauplia</taxon>
        <taxon>Copepoda</taxon>
        <taxon>Siphonostomatoida</taxon>
        <taxon>Caligidae</taxon>
        <taxon>Lepeophtheirus</taxon>
    </lineage>
</organism>
<feature type="non-terminal residue" evidence="2">
    <location>
        <position position="1"/>
    </location>
</feature>
<keyword evidence="1" id="KW-0472">Membrane</keyword>
<name>A0A0K2T1P7_LEPSM</name>
<reference evidence="2" key="1">
    <citation type="submission" date="2014-05" db="EMBL/GenBank/DDBJ databases">
        <authorList>
            <person name="Chronopoulou M."/>
        </authorList>
    </citation>
    <scope>NUCLEOTIDE SEQUENCE</scope>
    <source>
        <tissue evidence="2">Whole organism</tissue>
    </source>
</reference>
<dbReference type="EMBL" id="HACA01002025">
    <property type="protein sequence ID" value="CDW19386.1"/>
    <property type="molecule type" value="Transcribed_RNA"/>
</dbReference>